<feature type="domain" description="HTH cro/C1-type" evidence="1">
    <location>
        <begin position="43"/>
        <end position="98"/>
    </location>
</feature>
<comment type="caution">
    <text evidence="2">The sequence shown here is derived from an EMBL/GenBank/DDBJ whole genome shotgun (WGS) entry which is preliminary data.</text>
</comment>
<dbReference type="CDD" id="cd00093">
    <property type="entry name" value="HTH_XRE"/>
    <property type="match status" value="1"/>
</dbReference>
<dbReference type="GO" id="GO:0003677">
    <property type="term" value="F:DNA binding"/>
    <property type="evidence" value="ECO:0007669"/>
    <property type="project" value="InterPro"/>
</dbReference>
<dbReference type="RefSeq" id="WP_075585967.1">
    <property type="nucleotide sequence ID" value="NZ_MSYM01000009.1"/>
</dbReference>
<accession>A0A1Q8YGW1</accession>
<name>A0A1Q8YGW1_9BURK</name>
<dbReference type="Pfam" id="PF13744">
    <property type="entry name" value="HTH_37"/>
    <property type="match status" value="1"/>
</dbReference>
<gene>
    <name evidence="2" type="ORF">BLL52_1529</name>
</gene>
<dbReference type="PROSITE" id="PS50943">
    <property type="entry name" value="HTH_CROC1"/>
    <property type="match status" value="1"/>
</dbReference>
<proteinExistence type="predicted"/>
<dbReference type="InterPro" id="IPR039554">
    <property type="entry name" value="HigA2-like_HTH"/>
</dbReference>
<dbReference type="SMART" id="SM00530">
    <property type="entry name" value="HTH_XRE"/>
    <property type="match status" value="1"/>
</dbReference>
<reference evidence="2 3" key="1">
    <citation type="submission" date="2017-01" db="EMBL/GenBank/DDBJ databases">
        <title>Genome sequence of Rhodoferax antarcticus ANT.BR, a psychrophilic purple nonsulfur bacterium from an Antarctic microbial mat.</title>
        <authorList>
            <person name="Baker J."/>
            <person name="Riester C."/>
            <person name="Skinner B."/>
            <person name="Newell A."/>
            <person name="Swingley W."/>
            <person name="Madigan M."/>
            <person name="Jung D."/>
            <person name="Asao M."/>
            <person name="Chen M."/>
            <person name="Loughlin P."/>
            <person name="Pan H."/>
            <person name="Lin S."/>
            <person name="Li N."/>
            <person name="Shaw J."/>
            <person name="Prado M."/>
            <person name="Sherman C."/>
            <person name="Li X."/>
            <person name="Tang J."/>
            <person name="Blankenship R."/>
            <person name="Zhao T."/>
            <person name="Touchman J."/>
            <person name="Sattley M."/>
        </authorList>
    </citation>
    <scope>NUCLEOTIDE SEQUENCE [LARGE SCALE GENOMIC DNA]</scope>
    <source>
        <strain evidence="2 3">ANT.BR</strain>
    </source>
</reference>
<keyword evidence="3" id="KW-1185">Reference proteome</keyword>
<evidence type="ECO:0000313" key="3">
    <source>
        <dbReference type="Proteomes" id="UP000185911"/>
    </source>
</evidence>
<dbReference type="Gene3D" id="1.10.260.40">
    <property type="entry name" value="lambda repressor-like DNA-binding domains"/>
    <property type="match status" value="1"/>
</dbReference>
<dbReference type="InterPro" id="IPR010982">
    <property type="entry name" value="Lambda_DNA-bd_dom_sf"/>
</dbReference>
<dbReference type="AlphaFoldDB" id="A0A1Q8YGW1"/>
<evidence type="ECO:0000259" key="1">
    <source>
        <dbReference type="PROSITE" id="PS50943"/>
    </source>
</evidence>
<dbReference type="InterPro" id="IPR001387">
    <property type="entry name" value="Cro/C1-type_HTH"/>
</dbReference>
<dbReference type="Proteomes" id="UP000185911">
    <property type="component" value="Unassembled WGS sequence"/>
</dbReference>
<dbReference type="SUPFAM" id="SSF47413">
    <property type="entry name" value="lambda repressor-like DNA-binding domains"/>
    <property type="match status" value="1"/>
</dbReference>
<protein>
    <recommendedName>
        <fullName evidence="1">HTH cro/C1-type domain-containing protein</fullName>
    </recommendedName>
</protein>
<evidence type="ECO:0000313" key="2">
    <source>
        <dbReference type="EMBL" id="OLP07242.1"/>
    </source>
</evidence>
<dbReference type="STRING" id="81479.RA876_02095"/>
<sequence>MAKQAKTAILDTEFERSSGNAFADLELAQPEELKTKLVLAARLNERIKALHLKQSEIGARLGLAQPNVSALLNYRLDNFSSEKLLAFFNALGYDVDFLIRPTTATQRGTTRVLMAA</sequence>
<dbReference type="EMBL" id="MSYM01000009">
    <property type="protein sequence ID" value="OLP07242.1"/>
    <property type="molecule type" value="Genomic_DNA"/>
</dbReference>
<organism evidence="2 3">
    <name type="scientific">Rhodoferax antarcticus ANT.BR</name>
    <dbReference type="NCBI Taxonomy" id="1111071"/>
    <lineage>
        <taxon>Bacteria</taxon>
        <taxon>Pseudomonadati</taxon>
        <taxon>Pseudomonadota</taxon>
        <taxon>Betaproteobacteria</taxon>
        <taxon>Burkholderiales</taxon>
        <taxon>Comamonadaceae</taxon>
        <taxon>Rhodoferax</taxon>
    </lineage>
</organism>